<proteinExistence type="predicted"/>
<dbReference type="InterPro" id="IPR005909">
    <property type="entry name" value="RaSEA"/>
</dbReference>
<dbReference type="Proteomes" id="UP000034508">
    <property type="component" value="Unassembled WGS sequence"/>
</dbReference>
<feature type="domain" description="Elp3/MiaA/NifB-like radical SAM core" evidence="1">
    <location>
        <begin position="25"/>
        <end position="257"/>
    </location>
</feature>
<dbReference type="SUPFAM" id="SSF102114">
    <property type="entry name" value="Radical SAM enzymes"/>
    <property type="match status" value="1"/>
</dbReference>
<dbReference type="AlphaFoldDB" id="A0A0G0FKM9"/>
<protein>
    <recommendedName>
        <fullName evidence="1">Elp3/MiaA/NifB-like radical SAM core domain-containing protein</fullName>
    </recommendedName>
</protein>
<organism evidence="2 3">
    <name type="scientific">Berkelbacteria bacterium GW2011_GWA1_36_9</name>
    <dbReference type="NCBI Taxonomy" id="1618331"/>
    <lineage>
        <taxon>Bacteria</taxon>
        <taxon>Candidatus Berkelbacteria</taxon>
    </lineage>
</organism>
<name>A0A0G0FKM9_9BACT</name>
<dbReference type="PIRSF" id="PIRSF004954">
    <property type="entry name" value="Radical_SAM"/>
    <property type="match status" value="1"/>
</dbReference>
<comment type="caution">
    <text evidence="2">The sequence shown here is derived from an EMBL/GenBank/DDBJ whole genome shotgun (WGS) entry which is preliminary data.</text>
</comment>
<evidence type="ECO:0000259" key="1">
    <source>
        <dbReference type="SMART" id="SM00729"/>
    </source>
</evidence>
<evidence type="ECO:0000313" key="3">
    <source>
        <dbReference type="Proteomes" id="UP000034508"/>
    </source>
</evidence>
<dbReference type="GO" id="GO:0051536">
    <property type="term" value="F:iron-sulfur cluster binding"/>
    <property type="evidence" value="ECO:0007669"/>
    <property type="project" value="InterPro"/>
</dbReference>
<evidence type="ECO:0000313" key="2">
    <source>
        <dbReference type="EMBL" id="KKQ18322.1"/>
    </source>
</evidence>
<sequence length="341" mass="38567">MKHLNNLYATTEERYNAQFKGIVKQLVVMLPGAGCTWARKSGGCYMCGFSRATYKYTRGRLWPALVFKSMIKLALKQRQKAKILAIYNGGSFLNPEEIPESIPIWLSDRVASTEGIEQLFVESRPEFVNASLINSMMICLGAKTLKIGIGLECVTDIVRNKCVHKGFTVDNYRLAVDIARSNGALTLTYVFLKPPFLTEGEAIEEAVRTVEYAFQSGSNEVALEAAFVQPETFLHQLYEKGGFRPPWLWSIIEVIRRTAHLGPVYLGGFTDEPKPIAIPFNCPVCSEKIYETMQIYRETLDPTIFNCLSCDCLPEWQSVKFLMDRIPILDRVKRSGLYITN</sequence>
<accession>A0A0G0FKM9</accession>
<reference evidence="2 3" key="1">
    <citation type="journal article" date="2015" name="Nature">
        <title>rRNA introns, odd ribosomes, and small enigmatic genomes across a large radiation of phyla.</title>
        <authorList>
            <person name="Brown C.T."/>
            <person name="Hug L.A."/>
            <person name="Thomas B.C."/>
            <person name="Sharon I."/>
            <person name="Castelle C.J."/>
            <person name="Singh A."/>
            <person name="Wilkins M.J."/>
            <person name="Williams K.H."/>
            <person name="Banfield J.F."/>
        </authorList>
    </citation>
    <scope>NUCLEOTIDE SEQUENCE [LARGE SCALE GENOMIC DNA]</scope>
</reference>
<dbReference type="InterPro" id="IPR058240">
    <property type="entry name" value="rSAM_sf"/>
</dbReference>
<dbReference type="SMART" id="SM00729">
    <property type="entry name" value="Elp3"/>
    <property type="match status" value="1"/>
</dbReference>
<dbReference type="GO" id="GO:0003824">
    <property type="term" value="F:catalytic activity"/>
    <property type="evidence" value="ECO:0007669"/>
    <property type="project" value="InterPro"/>
</dbReference>
<gene>
    <name evidence="2" type="ORF">US31_C0006G0053</name>
</gene>
<dbReference type="EMBL" id="LBSM01000006">
    <property type="protein sequence ID" value="KKQ18322.1"/>
    <property type="molecule type" value="Genomic_DNA"/>
</dbReference>
<dbReference type="InterPro" id="IPR006638">
    <property type="entry name" value="Elp3/MiaA/NifB-like_rSAM"/>
</dbReference>